<comment type="caution">
    <text evidence="9">The sequence shown here is derived from an EMBL/GenBank/DDBJ whole genome shotgun (WGS) entry which is preliminary data.</text>
</comment>
<evidence type="ECO:0000256" key="2">
    <source>
        <dbReference type="ARBA" id="ARBA00022448"/>
    </source>
</evidence>
<evidence type="ECO:0000259" key="8">
    <source>
        <dbReference type="PROSITE" id="PS50850"/>
    </source>
</evidence>
<feature type="transmembrane region" description="Helical" evidence="7">
    <location>
        <begin position="229"/>
        <end position="246"/>
    </location>
</feature>
<dbReference type="RefSeq" id="WP_269880578.1">
    <property type="nucleotide sequence ID" value="NZ_JAQAGZ010000004.1"/>
</dbReference>
<evidence type="ECO:0000256" key="6">
    <source>
        <dbReference type="ARBA" id="ARBA00023136"/>
    </source>
</evidence>
<dbReference type="CDD" id="cd17321">
    <property type="entry name" value="MFS_MMR_MDR_like"/>
    <property type="match status" value="1"/>
</dbReference>
<sequence>MIYGNTAKKWSILHIINMGTLMSTLDVGIVNVSLPTIAGQFSSSLAQVQWITTTYLLTMVALLPIIGKLSDIWDRRKIYSYGFLVFSIGSLCITLSQGMVGILFSRCIQGVGATMIMANSQAMVRQVFPDHERGRALGINAMVISLGTLSGPAIGGLLLEFVSWPWLFLINVPIGLAAFLLGRSWFPSSMNRGSNIKLDIAGSSLLASAACLLMFAAEVSRREGGFTPAILMAGLSIALFVVLWLYQRRIAHGILDRELFRHRKILLGNISSFLINMAQAASMIPIIFYLQNELGLSTSVTGGLLILNPLLMGMVSPFAGWFRDKYGGFFPITLGALFCAVSMLFVAFFHQISAFAIILHLSFFGIGMGLFHATNNAEIMSSAPESTISLAGSLLALIRYLGQMSGIGLATVLVGSMGLHNEIGTVMNINMRFLFLICFLCCFGVSLIGWFRRKQILMRDKKTNTVNFPIK</sequence>
<feature type="transmembrane region" description="Helical" evidence="7">
    <location>
        <begin position="102"/>
        <end position="124"/>
    </location>
</feature>
<gene>
    <name evidence="9" type="ORF">O9H85_06910</name>
</gene>
<keyword evidence="2" id="KW-0813">Transport</keyword>
<feature type="transmembrane region" description="Helical" evidence="7">
    <location>
        <begin position="355"/>
        <end position="373"/>
    </location>
</feature>
<feature type="domain" description="Major facilitator superfamily (MFS) profile" evidence="8">
    <location>
        <begin position="12"/>
        <end position="457"/>
    </location>
</feature>
<dbReference type="PRINTS" id="PR01036">
    <property type="entry name" value="TCRTETB"/>
</dbReference>
<organism evidence="9 10">
    <name type="scientific">Paenibacillus gyeongsangnamensis</name>
    <dbReference type="NCBI Taxonomy" id="3388067"/>
    <lineage>
        <taxon>Bacteria</taxon>
        <taxon>Bacillati</taxon>
        <taxon>Bacillota</taxon>
        <taxon>Bacilli</taxon>
        <taxon>Bacillales</taxon>
        <taxon>Paenibacillaceae</taxon>
        <taxon>Paenibacillus</taxon>
    </lineage>
</organism>
<feature type="transmembrane region" description="Helical" evidence="7">
    <location>
        <begin position="394"/>
        <end position="419"/>
    </location>
</feature>
<feature type="transmembrane region" description="Helical" evidence="7">
    <location>
        <begin position="431"/>
        <end position="451"/>
    </location>
</feature>
<feature type="transmembrane region" description="Helical" evidence="7">
    <location>
        <begin position="136"/>
        <end position="158"/>
    </location>
</feature>
<evidence type="ECO:0000256" key="1">
    <source>
        <dbReference type="ARBA" id="ARBA00004651"/>
    </source>
</evidence>
<dbReference type="Proteomes" id="UP001527882">
    <property type="component" value="Unassembled WGS sequence"/>
</dbReference>
<dbReference type="PANTHER" id="PTHR42718:SF46">
    <property type="entry name" value="BLR6921 PROTEIN"/>
    <property type="match status" value="1"/>
</dbReference>
<keyword evidence="3" id="KW-1003">Cell membrane</keyword>
<feature type="transmembrane region" description="Helical" evidence="7">
    <location>
        <begin position="302"/>
        <end position="322"/>
    </location>
</feature>
<feature type="transmembrane region" description="Helical" evidence="7">
    <location>
        <begin position="198"/>
        <end position="217"/>
    </location>
</feature>
<dbReference type="PANTHER" id="PTHR42718">
    <property type="entry name" value="MAJOR FACILITATOR SUPERFAMILY MULTIDRUG TRANSPORTER MFSC"/>
    <property type="match status" value="1"/>
</dbReference>
<dbReference type="Gene3D" id="1.20.1250.20">
    <property type="entry name" value="MFS general substrate transporter like domains"/>
    <property type="match status" value="1"/>
</dbReference>
<evidence type="ECO:0000256" key="4">
    <source>
        <dbReference type="ARBA" id="ARBA00022692"/>
    </source>
</evidence>
<evidence type="ECO:0000256" key="7">
    <source>
        <dbReference type="SAM" id="Phobius"/>
    </source>
</evidence>
<protein>
    <submittedName>
        <fullName evidence="9">MFS transporter</fullName>
    </submittedName>
</protein>
<keyword evidence="10" id="KW-1185">Reference proteome</keyword>
<dbReference type="EMBL" id="JAQAGZ010000004">
    <property type="protein sequence ID" value="MCZ8512160.1"/>
    <property type="molecule type" value="Genomic_DNA"/>
</dbReference>
<feature type="transmembrane region" description="Helical" evidence="7">
    <location>
        <begin position="329"/>
        <end position="349"/>
    </location>
</feature>
<name>A0ABT4Q5L8_9BACL</name>
<feature type="transmembrane region" description="Helical" evidence="7">
    <location>
        <begin position="266"/>
        <end position="290"/>
    </location>
</feature>
<dbReference type="Gene3D" id="1.20.1720.10">
    <property type="entry name" value="Multidrug resistance protein D"/>
    <property type="match status" value="1"/>
</dbReference>
<feature type="transmembrane region" description="Helical" evidence="7">
    <location>
        <begin position="12"/>
        <end position="34"/>
    </location>
</feature>
<feature type="transmembrane region" description="Helical" evidence="7">
    <location>
        <begin position="46"/>
        <end position="66"/>
    </location>
</feature>
<feature type="transmembrane region" description="Helical" evidence="7">
    <location>
        <begin position="164"/>
        <end position="186"/>
    </location>
</feature>
<keyword evidence="4 7" id="KW-0812">Transmembrane</keyword>
<keyword evidence="6 7" id="KW-0472">Membrane</keyword>
<feature type="transmembrane region" description="Helical" evidence="7">
    <location>
        <begin position="78"/>
        <end position="96"/>
    </location>
</feature>
<proteinExistence type="predicted"/>
<dbReference type="PROSITE" id="PS50850">
    <property type="entry name" value="MFS"/>
    <property type="match status" value="1"/>
</dbReference>
<dbReference type="InterPro" id="IPR011701">
    <property type="entry name" value="MFS"/>
</dbReference>
<comment type="subcellular location">
    <subcellularLocation>
        <location evidence="1">Cell membrane</location>
        <topology evidence="1">Multi-pass membrane protein</topology>
    </subcellularLocation>
</comment>
<evidence type="ECO:0000313" key="9">
    <source>
        <dbReference type="EMBL" id="MCZ8512160.1"/>
    </source>
</evidence>
<dbReference type="Pfam" id="PF07690">
    <property type="entry name" value="MFS_1"/>
    <property type="match status" value="1"/>
</dbReference>
<dbReference type="InterPro" id="IPR036259">
    <property type="entry name" value="MFS_trans_sf"/>
</dbReference>
<evidence type="ECO:0000256" key="3">
    <source>
        <dbReference type="ARBA" id="ARBA00022475"/>
    </source>
</evidence>
<evidence type="ECO:0000313" key="10">
    <source>
        <dbReference type="Proteomes" id="UP001527882"/>
    </source>
</evidence>
<dbReference type="InterPro" id="IPR020846">
    <property type="entry name" value="MFS_dom"/>
</dbReference>
<accession>A0ABT4Q5L8</accession>
<evidence type="ECO:0000256" key="5">
    <source>
        <dbReference type="ARBA" id="ARBA00022989"/>
    </source>
</evidence>
<dbReference type="SUPFAM" id="SSF103473">
    <property type="entry name" value="MFS general substrate transporter"/>
    <property type="match status" value="1"/>
</dbReference>
<keyword evidence="5 7" id="KW-1133">Transmembrane helix</keyword>
<reference evidence="9 10" key="1">
    <citation type="submission" date="2022-12" db="EMBL/GenBank/DDBJ databases">
        <title>Draft genome sequence of Paenibacillus sp. dW9.</title>
        <authorList>
            <person name="Choi E.-W."/>
            <person name="Kim D.-U."/>
        </authorList>
    </citation>
    <scope>NUCLEOTIDE SEQUENCE [LARGE SCALE GENOMIC DNA]</scope>
    <source>
        <strain evidence="10">dW9</strain>
    </source>
</reference>